<feature type="transmembrane region" description="Helical" evidence="1">
    <location>
        <begin position="12"/>
        <end position="40"/>
    </location>
</feature>
<protein>
    <submittedName>
        <fullName evidence="2">Inner membrane protein</fullName>
    </submittedName>
</protein>
<dbReference type="OrthoDB" id="118042at2157"/>
<feature type="transmembrane region" description="Helical" evidence="1">
    <location>
        <begin position="139"/>
        <end position="159"/>
    </location>
</feature>
<proteinExistence type="predicted"/>
<organism evidence="2 3">
    <name type="scientific">Halopenitus malekzadehii</name>
    <dbReference type="NCBI Taxonomy" id="1267564"/>
    <lineage>
        <taxon>Archaea</taxon>
        <taxon>Methanobacteriati</taxon>
        <taxon>Methanobacteriota</taxon>
        <taxon>Stenosarchaea group</taxon>
        <taxon>Halobacteria</taxon>
        <taxon>Halobacteriales</taxon>
        <taxon>Haloferacaceae</taxon>
        <taxon>Halopenitus</taxon>
    </lineage>
</organism>
<sequence>MYRTGHLGASIAVYAPFGVGLFAAGADSLAVLAGAVMLWFTMLPDIDHRLPIVPHRGPTHSLLFALAVGGVFGGAGSLAASELGVTAAVGLGAFGLVLGIATVGAHLLADALTPAGVPLLWPLSGRTYSLSLWRADNTVANYGLLVVGVAMAVGTFALAGRLVGW</sequence>
<evidence type="ECO:0000313" key="3">
    <source>
        <dbReference type="Proteomes" id="UP000199215"/>
    </source>
</evidence>
<dbReference type="EMBL" id="FNWU01000001">
    <property type="protein sequence ID" value="SEH41553.1"/>
    <property type="molecule type" value="Genomic_DNA"/>
</dbReference>
<dbReference type="Pfam" id="PF04307">
    <property type="entry name" value="YdjM"/>
    <property type="match status" value="1"/>
</dbReference>
<feature type="transmembrane region" description="Helical" evidence="1">
    <location>
        <begin position="60"/>
        <end position="80"/>
    </location>
</feature>
<dbReference type="AlphaFoldDB" id="A0A1H6I255"/>
<keyword evidence="1" id="KW-0472">Membrane</keyword>
<evidence type="ECO:0000256" key="1">
    <source>
        <dbReference type="SAM" id="Phobius"/>
    </source>
</evidence>
<dbReference type="STRING" id="1267564.SAMN05192561_101795"/>
<keyword evidence="1" id="KW-1133">Transmembrane helix</keyword>
<keyword evidence="3" id="KW-1185">Reference proteome</keyword>
<name>A0A1H6I255_9EURY</name>
<feature type="transmembrane region" description="Helical" evidence="1">
    <location>
        <begin position="87"/>
        <end position="109"/>
    </location>
</feature>
<dbReference type="Proteomes" id="UP000199215">
    <property type="component" value="Unassembled WGS sequence"/>
</dbReference>
<reference evidence="2 3" key="1">
    <citation type="submission" date="2016-10" db="EMBL/GenBank/DDBJ databases">
        <authorList>
            <person name="de Groot N.N."/>
        </authorList>
    </citation>
    <scope>NUCLEOTIDE SEQUENCE [LARGE SCALE GENOMIC DNA]</scope>
    <source>
        <strain evidence="2 3">IBRC-M10418</strain>
    </source>
</reference>
<dbReference type="InterPro" id="IPR007404">
    <property type="entry name" value="YdjM-like"/>
</dbReference>
<gene>
    <name evidence="2" type="ORF">SAMN05192561_101795</name>
</gene>
<dbReference type="RefSeq" id="WP_092814537.1">
    <property type="nucleotide sequence ID" value="NZ_FNWU01000001.1"/>
</dbReference>
<keyword evidence="1" id="KW-0812">Transmembrane</keyword>
<accession>A0A1H6I255</accession>
<evidence type="ECO:0000313" key="2">
    <source>
        <dbReference type="EMBL" id="SEH41553.1"/>
    </source>
</evidence>